<keyword evidence="5" id="KW-0472">Membrane</keyword>
<dbReference type="GO" id="GO:0005886">
    <property type="term" value="C:plasma membrane"/>
    <property type="evidence" value="ECO:0007669"/>
    <property type="project" value="UniProtKB-SubCell"/>
</dbReference>
<evidence type="ECO:0000313" key="8">
    <source>
        <dbReference type="Proteomes" id="UP000622890"/>
    </source>
</evidence>
<evidence type="ECO:0000256" key="4">
    <source>
        <dbReference type="ARBA" id="ARBA00022989"/>
    </source>
</evidence>
<evidence type="ECO:0000313" key="7">
    <source>
        <dbReference type="EMBL" id="MBK4738777.1"/>
    </source>
</evidence>
<organism evidence="7 8">
    <name type="scientific">Noviherbaspirillum pedocola</name>
    <dbReference type="NCBI Taxonomy" id="2801341"/>
    <lineage>
        <taxon>Bacteria</taxon>
        <taxon>Pseudomonadati</taxon>
        <taxon>Pseudomonadota</taxon>
        <taxon>Betaproteobacteria</taxon>
        <taxon>Burkholderiales</taxon>
        <taxon>Oxalobacteraceae</taxon>
        <taxon>Noviherbaspirillum</taxon>
    </lineage>
</organism>
<dbReference type="GO" id="GO:0022904">
    <property type="term" value="P:respiratory electron transport chain"/>
    <property type="evidence" value="ECO:0007669"/>
    <property type="project" value="InterPro"/>
</dbReference>
<dbReference type="InterPro" id="IPR016174">
    <property type="entry name" value="Di-haem_cyt_TM"/>
</dbReference>
<keyword evidence="3" id="KW-0812">Transmembrane</keyword>
<gene>
    <name evidence="7" type="ORF">JJB74_29550</name>
</gene>
<keyword evidence="4" id="KW-1133">Transmembrane helix</keyword>
<keyword evidence="2" id="KW-1003">Cell membrane</keyword>
<comment type="subcellular location">
    <subcellularLocation>
        <location evidence="1">Cell membrane</location>
        <topology evidence="1">Multi-pass membrane protein</topology>
    </subcellularLocation>
</comment>
<protein>
    <submittedName>
        <fullName evidence="7">Cytochrome b/b6 domain-containing protein</fullName>
    </submittedName>
</protein>
<evidence type="ECO:0000256" key="2">
    <source>
        <dbReference type="ARBA" id="ARBA00022475"/>
    </source>
</evidence>
<dbReference type="RefSeq" id="WP_200598150.1">
    <property type="nucleotide sequence ID" value="NZ_JAEPBG010000026.1"/>
</dbReference>
<name>A0A934W8L4_9BURK</name>
<reference evidence="7" key="1">
    <citation type="submission" date="2021-01" db="EMBL/GenBank/DDBJ databases">
        <title>Genome sequence of strain Noviherbaspirillum sp. DKR-6.</title>
        <authorList>
            <person name="Chaudhary D.K."/>
        </authorList>
    </citation>
    <scope>NUCLEOTIDE SEQUENCE</scope>
    <source>
        <strain evidence="7">DKR-6</strain>
    </source>
</reference>
<feature type="domain" description="Cytochrome b561 bacterial/Ni-hydrogenase" evidence="6">
    <location>
        <begin position="1"/>
        <end position="34"/>
    </location>
</feature>
<evidence type="ECO:0000256" key="3">
    <source>
        <dbReference type="ARBA" id="ARBA00022692"/>
    </source>
</evidence>
<sequence>MMWALLVLIGLHVAAALYHHFIRHDTILRRMLPGR</sequence>
<accession>A0A934W8L4</accession>
<dbReference type="GO" id="GO:0009055">
    <property type="term" value="F:electron transfer activity"/>
    <property type="evidence" value="ECO:0007669"/>
    <property type="project" value="InterPro"/>
</dbReference>
<dbReference type="Proteomes" id="UP000622890">
    <property type="component" value="Unassembled WGS sequence"/>
</dbReference>
<dbReference type="AlphaFoldDB" id="A0A934W8L4"/>
<keyword evidence="8" id="KW-1185">Reference proteome</keyword>
<dbReference type="EMBL" id="JAEPBG010000026">
    <property type="protein sequence ID" value="MBK4738777.1"/>
    <property type="molecule type" value="Genomic_DNA"/>
</dbReference>
<evidence type="ECO:0000256" key="1">
    <source>
        <dbReference type="ARBA" id="ARBA00004651"/>
    </source>
</evidence>
<dbReference type="InterPro" id="IPR011577">
    <property type="entry name" value="Cyt_b561_bac/Ni-Hgenase"/>
</dbReference>
<proteinExistence type="predicted"/>
<dbReference type="Pfam" id="PF01292">
    <property type="entry name" value="Ni_hydr_CYTB"/>
    <property type="match status" value="1"/>
</dbReference>
<dbReference type="SUPFAM" id="SSF81342">
    <property type="entry name" value="Transmembrane di-heme cytochromes"/>
    <property type="match status" value="1"/>
</dbReference>
<evidence type="ECO:0000259" key="6">
    <source>
        <dbReference type="Pfam" id="PF01292"/>
    </source>
</evidence>
<evidence type="ECO:0000256" key="5">
    <source>
        <dbReference type="ARBA" id="ARBA00023136"/>
    </source>
</evidence>
<comment type="caution">
    <text evidence="7">The sequence shown here is derived from an EMBL/GenBank/DDBJ whole genome shotgun (WGS) entry which is preliminary data.</text>
</comment>